<feature type="transmembrane region" description="Helical" evidence="7">
    <location>
        <begin position="60"/>
        <end position="80"/>
    </location>
</feature>
<dbReference type="OrthoDB" id="9765532at2"/>
<evidence type="ECO:0000313" key="9">
    <source>
        <dbReference type="EMBL" id="APG25662.1"/>
    </source>
</evidence>
<dbReference type="InterPro" id="IPR036721">
    <property type="entry name" value="RCK_C_sf"/>
</dbReference>
<dbReference type="GO" id="GO:0006813">
    <property type="term" value="P:potassium ion transport"/>
    <property type="evidence" value="ECO:0007669"/>
    <property type="project" value="InterPro"/>
</dbReference>
<feature type="transmembrane region" description="Helical" evidence="7">
    <location>
        <begin position="30"/>
        <end position="53"/>
    </location>
</feature>
<evidence type="ECO:0000313" key="10">
    <source>
        <dbReference type="Proteomes" id="UP000182264"/>
    </source>
</evidence>
<evidence type="ECO:0000256" key="6">
    <source>
        <dbReference type="ARBA" id="ARBA00023136"/>
    </source>
</evidence>
<dbReference type="GO" id="GO:0005886">
    <property type="term" value="C:plasma membrane"/>
    <property type="evidence" value="ECO:0007669"/>
    <property type="project" value="TreeGrafter"/>
</dbReference>
<dbReference type="InterPro" id="IPR006037">
    <property type="entry name" value="RCK_C"/>
</dbReference>
<dbReference type="STRING" id="29542.A6070_06080"/>
<dbReference type="InterPro" id="IPR004680">
    <property type="entry name" value="Cit_transptr-like_dom"/>
</dbReference>
<dbReference type="InterPro" id="IPR051679">
    <property type="entry name" value="DASS-Related_Transporters"/>
</dbReference>
<dbReference type="Pfam" id="PF03600">
    <property type="entry name" value="CitMHS"/>
    <property type="match status" value="1"/>
</dbReference>
<dbReference type="KEGG" id="pace:A6070_06080"/>
<comment type="subcellular location">
    <subcellularLocation>
        <location evidence="1">Membrane</location>
        <topology evidence="1">Multi-pass membrane protein</topology>
    </subcellularLocation>
</comment>
<dbReference type="AlphaFoldDB" id="A0A1L3GIA3"/>
<accession>A0A1L3GIA3</accession>
<dbReference type="Proteomes" id="UP000182264">
    <property type="component" value="Chromosome"/>
</dbReference>
<keyword evidence="6 7" id="KW-0472">Membrane</keyword>
<reference evidence="9 10" key="1">
    <citation type="journal article" date="2017" name="Genome Announc.">
        <title>Complete Genome Sequences of Two Acetylene-Fermenting Pelobacter acetylenicus Strains.</title>
        <authorList>
            <person name="Sutton J.M."/>
            <person name="Baesman S.M."/>
            <person name="Fierst J.L."/>
            <person name="Poret-Peterson A.T."/>
            <person name="Oremland R.S."/>
            <person name="Dunlap D.S."/>
            <person name="Akob D.M."/>
        </authorList>
    </citation>
    <scope>NUCLEOTIDE SEQUENCE [LARGE SCALE GENOMIC DNA]</scope>
    <source>
        <strain evidence="9 10">DSM 3247</strain>
    </source>
</reference>
<keyword evidence="4" id="KW-0677">Repeat</keyword>
<feature type="transmembrane region" description="Helical" evidence="7">
    <location>
        <begin position="570"/>
        <end position="590"/>
    </location>
</feature>
<dbReference type="SUPFAM" id="SSF116726">
    <property type="entry name" value="TrkA C-terminal domain-like"/>
    <property type="match status" value="2"/>
</dbReference>
<gene>
    <name evidence="9" type="ORF">A7E75_12045</name>
</gene>
<dbReference type="Pfam" id="PF02080">
    <property type="entry name" value="TrkA_C"/>
    <property type="match status" value="2"/>
</dbReference>
<evidence type="ECO:0000256" key="3">
    <source>
        <dbReference type="ARBA" id="ARBA00022692"/>
    </source>
</evidence>
<evidence type="ECO:0000256" key="5">
    <source>
        <dbReference type="ARBA" id="ARBA00022989"/>
    </source>
</evidence>
<feature type="domain" description="RCK C-terminal" evidence="8">
    <location>
        <begin position="298"/>
        <end position="383"/>
    </location>
</feature>
<proteinExistence type="predicted"/>
<evidence type="ECO:0000256" key="7">
    <source>
        <dbReference type="SAM" id="Phobius"/>
    </source>
</evidence>
<dbReference type="PANTHER" id="PTHR43652:SF2">
    <property type="entry name" value="BASIC AMINO ACID ANTIPORTER YFCC-RELATED"/>
    <property type="match status" value="1"/>
</dbReference>
<dbReference type="Gene3D" id="3.30.70.1450">
    <property type="entry name" value="Regulator of K+ conductance, C-terminal domain"/>
    <property type="match status" value="2"/>
</dbReference>
<feature type="transmembrane region" description="Helical" evidence="7">
    <location>
        <begin position="141"/>
        <end position="165"/>
    </location>
</feature>
<name>A0A1L3GIA3_SYNAC</name>
<keyword evidence="2" id="KW-0813">Transport</keyword>
<evidence type="ECO:0000256" key="4">
    <source>
        <dbReference type="ARBA" id="ARBA00022737"/>
    </source>
</evidence>
<feature type="transmembrane region" description="Helical" evidence="7">
    <location>
        <begin position="448"/>
        <end position="465"/>
    </location>
</feature>
<dbReference type="EMBL" id="CP015518">
    <property type="protein sequence ID" value="APG25662.1"/>
    <property type="molecule type" value="Genomic_DNA"/>
</dbReference>
<dbReference type="PANTHER" id="PTHR43652">
    <property type="entry name" value="BASIC AMINO ACID ANTIPORTER YFCC-RELATED"/>
    <property type="match status" value="1"/>
</dbReference>
<sequence>MSAAAIFTLLIVVLMLAALAFEVLAPDIIVFSALGVLLVAGVLTPAEAFAGFANPGMLTVGLLFIVAYAAQSSGLLAFFADHVMGRSGGGRRSLARMMGPVAGMSAFLNNTPIVAMFTPAIRDWALKHRLSPSKFLLPLSYASIFGGICTLIGTSTNLVVNGILLQQGHRSLGMFELAWVGLPCAVAGIAFLLLVGLRLLPERCDLAQQMETGGGREYFIEMLVPESSALAGKSVEQAALRNLGQLFLVQIQRGDERLAPIRPSDVLHGGDHLLFTGNLDAILRLQGLAGLMPVHEDEFCRTLRESGNGRILEAVVSRSSPMLGKTIKQGNFRARYDAAILAVHRHGERLRSNLGEVVLRPGDTLLLLAGDDFSKRWNHSREFYMMTRVVDIPRVDRRKGLMTVGVTAAMVALAAFGILDILKAAILAVILLIWTRCITVVEARRSIELNVLIIIAAALGLSRALEKTGAAGLLADHLIDSLRGLGPMGLLAAIYLATSLITEMITNNAAAALMFPIAMAVAGRQGLDPMPFAVAIAVAASASFATPIGYQTNLMVYGPGGYRFSDFLKLGIPLNLLYMAVALVVIPAVWGF</sequence>
<dbReference type="InterPro" id="IPR031312">
    <property type="entry name" value="Na/sul_symport_CS"/>
</dbReference>
<dbReference type="GO" id="GO:0008324">
    <property type="term" value="F:monoatomic cation transmembrane transporter activity"/>
    <property type="evidence" value="ECO:0007669"/>
    <property type="project" value="InterPro"/>
</dbReference>
<dbReference type="PROSITE" id="PS01271">
    <property type="entry name" value="NA_SULFATE"/>
    <property type="match status" value="1"/>
</dbReference>
<evidence type="ECO:0000256" key="1">
    <source>
        <dbReference type="ARBA" id="ARBA00004141"/>
    </source>
</evidence>
<feature type="transmembrane region" description="Helical" evidence="7">
    <location>
        <begin position="530"/>
        <end position="550"/>
    </location>
</feature>
<keyword evidence="3 7" id="KW-0812">Transmembrane</keyword>
<dbReference type="PROSITE" id="PS51202">
    <property type="entry name" value="RCK_C"/>
    <property type="match status" value="2"/>
</dbReference>
<dbReference type="FunFam" id="3.30.70.1450:FF:000009">
    <property type="entry name" value="SLC13 family permease"/>
    <property type="match status" value="1"/>
</dbReference>
<dbReference type="RefSeq" id="WP_072287502.1">
    <property type="nucleotide sequence ID" value="NZ_CP015455.1"/>
</dbReference>
<evidence type="ECO:0000259" key="8">
    <source>
        <dbReference type="PROSITE" id="PS51202"/>
    </source>
</evidence>
<evidence type="ECO:0000256" key="2">
    <source>
        <dbReference type="ARBA" id="ARBA00022448"/>
    </source>
</evidence>
<feature type="transmembrane region" description="Helical" evidence="7">
    <location>
        <begin position="177"/>
        <end position="200"/>
    </location>
</feature>
<feature type="transmembrane region" description="Helical" evidence="7">
    <location>
        <begin position="100"/>
        <end position="121"/>
    </location>
</feature>
<feature type="domain" description="RCK C-terminal" evidence="8">
    <location>
        <begin position="207"/>
        <end position="291"/>
    </location>
</feature>
<protein>
    <submittedName>
        <fullName evidence="9">Potassium transporter TrkA</fullName>
    </submittedName>
</protein>
<keyword evidence="10" id="KW-1185">Reference proteome</keyword>
<organism evidence="9 10">
    <name type="scientific">Syntrophotalea acetylenica</name>
    <name type="common">Pelobacter acetylenicus</name>
    <dbReference type="NCBI Taxonomy" id="29542"/>
    <lineage>
        <taxon>Bacteria</taxon>
        <taxon>Pseudomonadati</taxon>
        <taxon>Thermodesulfobacteriota</taxon>
        <taxon>Desulfuromonadia</taxon>
        <taxon>Desulfuromonadales</taxon>
        <taxon>Syntrophotaleaceae</taxon>
        <taxon>Syntrophotalea</taxon>
    </lineage>
</organism>
<keyword evidence="5 7" id="KW-1133">Transmembrane helix</keyword>
<feature type="transmembrane region" description="Helical" evidence="7">
    <location>
        <begin position="485"/>
        <end position="518"/>
    </location>
</feature>